<reference evidence="1" key="1">
    <citation type="journal article" date="2020" name="Int. J. Syst. Evol. Microbiol.">
        <title>Aquipluma nitroreducens gen. nov. sp. nov., a novel facultatively anaerobic bacterium isolated from a freshwater lake.</title>
        <authorList>
            <person name="Watanabe M."/>
            <person name="Kojima H."/>
            <person name="Fukui M."/>
        </authorList>
    </citation>
    <scope>NUCLEOTIDE SEQUENCE</scope>
    <source>
        <strain evidence="1">MeG22</strain>
    </source>
</reference>
<evidence type="ECO:0000313" key="2">
    <source>
        <dbReference type="Proteomes" id="UP001193389"/>
    </source>
</evidence>
<protein>
    <submittedName>
        <fullName evidence="1">Uncharacterized protein</fullName>
    </submittedName>
</protein>
<dbReference type="Proteomes" id="UP001193389">
    <property type="component" value="Chromosome"/>
</dbReference>
<dbReference type="KEGG" id="anf:AQPE_0111"/>
<evidence type="ECO:0000313" key="1">
    <source>
        <dbReference type="EMBL" id="BBE15975.1"/>
    </source>
</evidence>
<dbReference type="EMBL" id="AP018694">
    <property type="protein sequence ID" value="BBE15975.1"/>
    <property type="molecule type" value="Genomic_DNA"/>
</dbReference>
<organism evidence="1 2">
    <name type="scientific">Aquipluma nitroreducens</name>
    <dbReference type="NCBI Taxonomy" id="2010828"/>
    <lineage>
        <taxon>Bacteria</taxon>
        <taxon>Pseudomonadati</taxon>
        <taxon>Bacteroidota</taxon>
        <taxon>Bacteroidia</taxon>
        <taxon>Marinilabiliales</taxon>
        <taxon>Prolixibacteraceae</taxon>
        <taxon>Aquipluma</taxon>
    </lineage>
</organism>
<dbReference type="AlphaFoldDB" id="A0A5K7S3C3"/>
<gene>
    <name evidence="1" type="ORF">AQPE_0111</name>
</gene>
<keyword evidence="2" id="KW-1185">Reference proteome</keyword>
<sequence length="37" mass="4368">MFIPAIWNRLKSIKSSLMQVITVLNKPDKIKVLREKE</sequence>
<accession>A0A5K7S3C3</accession>
<name>A0A5K7S3C3_9BACT</name>
<proteinExistence type="predicted"/>